<dbReference type="Pfam" id="PF14432">
    <property type="entry name" value="DYW_deaminase"/>
    <property type="match status" value="1"/>
</dbReference>
<reference evidence="5" key="1">
    <citation type="submission" date="2024-07" db="EMBL/GenBank/DDBJ databases">
        <title>Two chromosome-level genome assemblies of Korean endemic species Abeliophyllum distichum and Forsythia ovata (Oleaceae).</title>
        <authorList>
            <person name="Jang H."/>
        </authorList>
    </citation>
    <scope>NUCLEOTIDE SEQUENCE [LARGE SCALE GENOMIC DNA]</scope>
</reference>
<evidence type="ECO:0000313" key="4">
    <source>
        <dbReference type="EMBL" id="KAL2535700.1"/>
    </source>
</evidence>
<dbReference type="Pfam" id="PF20430">
    <property type="entry name" value="Eplus_motif"/>
    <property type="match status" value="1"/>
</dbReference>
<dbReference type="PANTHER" id="PTHR47926:SF377">
    <property type="entry name" value="OS04G0469400 PROTEIN"/>
    <property type="match status" value="1"/>
</dbReference>
<dbReference type="AlphaFoldDB" id="A0ABD1VGY9"/>
<gene>
    <name evidence="4" type="ORF">Fot_17091</name>
</gene>
<dbReference type="InterPro" id="IPR002885">
    <property type="entry name" value="PPR_rpt"/>
</dbReference>
<dbReference type="FunFam" id="1.25.40.10:FF:000690">
    <property type="entry name" value="Pentatricopeptide repeat-containing protein"/>
    <property type="match status" value="1"/>
</dbReference>
<comment type="caution">
    <text evidence="4">The sequence shown here is derived from an EMBL/GenBank/DDBJ whole genome shotgun (WGS) entry which is preliminary data.</text>
</comment>
<dbReference type="InterPro" id="IPR032867">
    <property type="entry name" value="DYW_dom"/>
</dbReference>
<dbReference type="Pfam" id="PF01535">
    <property type="entry name" value="PPR"/>
    <property type="match status" value="1"/>
</dbReference>
<dbReference type="GO" id="GO:0003729">
    <property type="term" value="F:mRNA binding"/>
    <property type="evidence" value="ECO:0007669"/>
    <property type="project" value="UniProtKB-ARBA"/>
</dbReference>
<evidence type="ECO:0000256" key="1">
    <source>
        <dbReference type="ARBA" id="ARBA00006643"/>
    </source>
</evidence>
<dbReference type="PROSITE" id="PS51257">
    <property type="entry name" value="PROKAR_LIPOPROTEIN"/>
    <property type="match status" value="1"/>
</dbReference>
<accession>A0ABD1VGY9</accession>
<dbReference type="Pfam" id="PF20431">
    <property type="entry name" value="E_motif"/>
    <property type="match status" value="1"/>
</dbReference>
<comment type="similarity">
    <text evidence="1">Belongs to the PPR family. PCMP-H subfamily.</text>
</comment>
<sequence>MHGHGRRAVDLFRKMEAENLLPDHVAFLALLYACSHSSLVDEGKRFFEIMQHEYKLEPWPEHYVCLVDLLGRANYVEEAFQIVESMKMEPTAAVWCALLGACRIHSNSEIGEIAARKLLEMKPANPGNYVLVSNMYAAEDRWEDVEEVRMRMKITGLRKDPACSWIEVGNMVHTFIARDRSHPYSDEIYAKLAQITKKLENDGGYVAQTRYVLHNVEEKEKIKMLYGHSERLAIAYGLLTTPKRTTIRITKNLRVCGDCHTFTKLISKFFDREIVVRDANRFHHFRDGVCSCGDIW</sequence>
<protein>
    <submittedName>
        <fullName evidence="4">Pentatricopeptide repeat-containing protein</fullName>
    </submittedName>
</protein>
<dbReference type="Proteomes" id="UP001604277">
    <property type="component" value="Unassembled WGS sequence"/>
</dbReference>
<dbReference type="EMBL" id="JBFOLJ010000005">
    <property type="protein sequence ID" value="KAL2535700.1"/>
    <property type="molecule type" value="Genomic_DNA"/>
</dbReference>
<evidence type="ECO:0000256" key="2">
    <source>
        <dbReference type="ARBA" id="ARBA00022737"/>
    </source>
</evidence>
<keyword evidence="2" id="KW-0677">Repeat</keyword>
<evidence type="ECO:0000259" key="3">
    <source>
        <dbReference type="Pfam" id="PF14432"/>
    </source>
</evidence>
<dbReference type="InterPro" id="IPR011990">
    <property type="entry name" value="TPR-like_helical_dom_sf"/>
</dbReference>
<name>A0ABD1VGY9_9LAMI</name>
<evidence type="ECO:0000313" key="5">
    <source>
        <dbReference type="Proteomes" id="UP001604277"/>
    </source>
</evidence>
<proteinExistence type="inferred from homology"/>
<dbReference type="InterPro" id="IPR046960">
    <property type="entry name" value="PPR_At4g14850-like_plant"/>
</dbReference>
<dbReference type="PANTHER" id="PTHR47926">
    <property type="entry name" value="PENTATRICOPEPTIDE REPEAT-CONTAINING PROTEIN"/>
    <property type="match status" value="1"/>
</dbReference>
<organism evidence="4 5">
    <name type="scientific">Forsythia ovata</name>
    <dbReference type="NCBI Taxonomy" id="205694"/>
    <lineage>
        <taxon>Eukaryota</taxon>
        <taxon>Viridiplantae</taxon>
        <taxon>Streptophyta</taxon>
        <taxon>Embryophyta</taxon>
        <taxon>Tracheophyta</taxon>
        <taxon>Spermatophyta</taxon>
        <taxon>Magnoliopsida</taxon>
        <taxon>eudicotyledons</taxon>
        <taxon>Gunneridae</taxon>
        <taxon>Pentapetalae</taxon>
        <taxon>asterids</taxon>
        <taxon>lamiids</taxon>
        <taxon>Lamiales</taxon>
        <taxon>Oleaceae</taxon>
        <taxon>Forsythieae</taxon>
        <taxon>Forsythia</taxon>
    </lineage>
</organism>
<dbReference type="InterPro" id="IPR046848">
    <property type="entry name" value="E_motif"/>
</dbReference>
<dbReference type="InterPro" id="IPR046849">
    <property type="entry name" value="E2_motif"/>
</dbReference>
<dbReference type="Gene3D" id="1.25.40.10">
    <property type="entry name" value="Tetratricopeptide repeat domain"/>
    <property type="match status" value="1"/>
</dbReference>
<feature type="domain" description="DYW" evidence="3">
    <location>
        <begin position="204"/>
        <end position="296"/>
    </location>
</feature>
<keyword evidence="5" id="KW-1185">Reference proteome</keyword>